<dbReference type="SUPFAM" id="SSF54611">
    <property type="entry name" value="SecB-like"/>
    <property type="match status" value="1"/>
</dbReference>
<dbReference type="Proteomes" id="UP001449225">
    <property type="component" value="Unassembled WGS sequence"/>
</dbReference>
<proteinExistence type="predicted"/>
<dbReference type="InterPro" id="IPR035958">
    <property type="entry name" value="SecB-like_sf"/>
</dbReference>
<protein>
    <recommendedName>
        <fullName evidence="3">Preprotein translocase subunit SecB</fullName>
    </recommendedName>
</protein>
<evidence type="ECO:0000313" key="2">
    <source>
        <dbReference type="Proteomes" id="UP001449225"/>
    </source>
</evidence>
<keyword evidence="2" id="KW-1185">Reference proteome</keyword>
<comment type="caution">
    <text evidence="1">The sequence shown here is derived from an EMBL/GenBank/DDBJ whole genome shotgun (WGS) entry which is preliminary data.</text>
</comment>
<name>A0ABU9TS49_9GAMM</name>
<dbReference type="EMBL" id="JBBMRA010000007">
    <property type="protein sequence ID" value="MEM5536548.1"/>
    <property type="molecule type" value="Genomic_DNA"/>
</dbReference>
<gene>
    <name evidence="1" type="ORF">WNY58_09110</name>
</gene>
<accession>A0ABU9TS49</accession>
<evidence type="ECO:0000313" key="1">
    <source>
        <dbReference type="EMBL" id="MEM5536548.1"/>
    </source>
</evidence>
<dbReference type="RefSeq" id="WP_342854350.1">
    <property type="nucleotide sequence ID" value="NZ_JBBMRA010000007.1"/>
</dbReference>
<reference evidence="1 2" key="1">
    <citation type="submission" date="2024-03" db="EMBL/GenBank/DDBJ databases">
        <title>Community enrichment and isolation of bacterial strains for fucoidan degradation.</title>
        <authorList>
            <person name="Sichert A."/>
        </authorList>
    </citation>
    <scope>NUCLEOTIDE SEQUENCE [LARGE SCALE GENOMIC DNA]</scope>
    <source>
        <strain evidence="1 2">AS76</strain>
    </source>
</reference>
<organism evidence="1 2">
    <name type="scientific">Neptuniibacter pectenicola</name>
    <dbReference type="NCBI Taxonomy" id="1806669"/>
    <lineage>
        <taxon>Bacteria</taxon>
        <taxon>Pseudomonadati</taxon>
        <taxon>Pseudomonadota</taxon>
        <taxon>Gammaproteobacteria</taxon>
        <taxon>Oceanospirillales</taxon>
        <taxon>Oceanospirillaceae</taxon>
        <taxon>Neptuniibacter</taxon>
    </lineage>
</organism>
<evidence type="ECO:0008006" key="3">
    <source>
        <dbReference type="Google" id="ProtNLM"/>
    </source>
</evidence>
<sequence length="151" mass="16856">MAANMAFSPLQMKQLLFTKIEVEAYEYPDGAEVPWAPTFDFEGVTINTEVMTATQEGQEEDPRNFLVMVKVAIPNSTESDKPAPYTVDIHAQAWFELAPEFEKEKRESIVAVNGSSMIVGAIRETLTQLTARSLFGPLTLPSLRFLPEQKS</sequence>
<dbReference type="Gene3D" id="3.10.420.10">
    <property type="entry name" value="SecB-like"/>
    <property type="match status" value="1"/>
</dbReference>